<dbReference type="EMBL" id="FTNF01000030">
    <property type="protein sequence ID" value="SIR95549.1"/>
    <property type="molecule type" value="Genomic_DNA"/>
</dbReference>
<dbReference type="Gene3D" id="3.50.30.10">
    <property type="entry name" value="Phosphohistidine domain"/>
    <property type="match status" value="1"/>
</dbReference>
<proteinExistence type="predicted"/>
<sequence>MSGSGDEPVTMSGRSLHPGAADGVVLALDEPLSFWGGVDARGVIVDAHHPQRGVTVAGQVLAMQAGRGSSSSTAVLAELIRSGHAPAALLLAECDAILVIGALVAAEIYGTSLPIVQLTGDDLARLHTGTQAAVLAHTAPRPATVIAKTR</sequence>
<evidence type="ECO:0000313" key="3">
    <source>
        <dbReference type="EMBL" id="SIR95549.1"/>
    </source>
</evidence>
<dbReference type="OrthoDB" id="8907874at2"/>
<evidence type="ECO:0000259" key="2">
    <source>
        <dbReference type="Pfam" id="PF01989"/>
    </source>
</evidence>
<organism evidence="3 4">
    <name type="scientific">Micromonospora avicenniae</name>
    <dbReference type="NCBI Taxonomy" id="1198245"/>
    <lineage>
        <taxon>Bacteria</taxon>
        <taxon>Bacillati</taxon>
        <taxon>Actinomycetota</taxon>
        <taxon>Actinomycetes</taxon>
        <taxon>Micromonosporales</taxon>
        <taxon>Micromonosporaceae</taxon>
        <taxon>Micromonospora</taxon>
    </lineage>
</organism>
<dbReference type="PANTHER" id="PTHR36577:SF3">
    <property type="entry name" value="DUF521 DOMAIN PROTEIN (AFU_ORTHOLOGUE AFUA_6G00490)"/>
    <property type="match status" value="1"/>
</dbReference>
<name>A0A1N7F5E4_9ACTN</name>
<dbReference type="SUPFAM" id="SSF52016">
    <property type="entry name" value="LeuD/IlvD-like"/>
    <property type="match status" value="1"/>
</dbReference>
<gene>
    <name evidence="3" type="ORF">SAMN05444858_13062</name>
</gene>
<evidence type="ECO:0000256" key="1">
    <source>
        <dbReference type="ARBA" id="ARBA00023239"/>
    </source>
</evidence>
<feature type="domain" description="Phosphomevalonate dehydratase small subunit-like" evidence="2">
    <location>
        <begin position="32"/>
        <end position="115"/>
    </location>
</feature>
<keyword evidence="1" id="KW-0456">Lyase</keyword>
<dbReference type="RefSeq" id="WP_084753424.1">
    <property type="nucleotide sequence ID" value="NZ_FTNF01000030.1"/>
</dbReference>
<protein>
    <submittedName>
        <fullName evidence="3">Predicted aconitase subunit 2</fullName>
    </submittedName>
</protein>
<evidence type="ECO:0000313" key="4">
    <source>
        <dbReference type="Proteomes" id="UP000186004"/>
    </source>
</evidence>
<dbReference type="GO" id="GO:0016829">
    <property type="term" value="F:lyase activity"/>
    <property type="evidence" value="ECO:0007669"/>
    <property type="project" value="UniProtKB-KW"/>
</dbReference>
<dbReference type="STRING" id="1198245.SAMN05444858_13062"/>
<dbReference type="Pfam" id="PF01989">
    <property type="entry name" value="AcnX_swivel_put"/>
    <property type="match status" value="1"/>
</dbReference>
<dbReference type="InterPro" id="IPR002840">
    <property type="entry name" value="PMDh-S-like_dom"/>
</dbReference>
<dbReference type="AlphaFoldDB" id="A0A1N7F5E4"/>
<dbReference type="PANTHER" id="PTHR36577">
    <property type="entry name" value="DUF521 DOMAIN PROTEIN (AFU_ORTHOLOGUE AFUA_6G00490)"/>
    <property type="match status" value="1"/>
</dbReference>
<dbReference type="Proteomes" id="UP000186004">
    <property type="component" value="Unassembled WGS sequence"/>
</dbReference>
<keyword evidence="4" id="KW-1185">Reference proteome</keyword>
<reference evidence="3 4" key="1">
    <citation type="submission" date="2017-01" db="EMBL/GenBank/DDBJ databases">
        <authorList>
            <person name="Mah S.A."/>
            <person name="Swanson W.J."/>
            <person name="Moy G.W."/>
            <person name="Vacquier V.D."/>
        </authorList>
    </citation>
    <scope>NUCLEOTIDE SEQUENCE [LARGE SCALE GENOMIC DNA]</scope>
    <source>
        <strain evidence="3 4">DSM 45758</strain>
    </source>
</reference>
<dbReference type="CDD" id="cd01356">
    <property type="entry name" value="AcnX_swivel"/>
    <property type="match status" value="1"/>
</dbReference>
<accession>A0A1N7F5E4</accession>